<dbReference type="PANTHER" id="PTHR13817:SF180">
    <property type="entry name" value="IMMUNOGLOBULIN-LIKE AND FIBRONECTIN TYPE III DOMAIN-CONTAINING 1, TANDEM DUPLICATE 3-RELATED"/>
    <property type="match status" value="1"/>
</dbReference>
<dbReference type="FunFam" id="2.60.40.10:FF:000060">
    <property type="entry name" value="Myosin-binding protein C, slow type"/>
    <property type="match status" value="1"/>
</dbReference>
<dbReference type="InterPro" id="IPR036179">
    <property type="entry name" value="Ig-like_dom_sf"/>
</dbReference>
<reference evidence="5 6" key="1">
    <citation type="submission" date="2020-03" db="EMBL/GenBank/DDBJ databases">
        <title>Dissostichus mawsoni Genome sequencing and assembly.</title>
        <authorList>
            <person name="Park H."/>
        </authorList>
    </citation>
    <scope>NUCLEOTIDE SEQUENCE [LARGE SCALE GENOMIC DNA]</scope>
    <source>
        <strain evidence="5">DM0001</strain>
        <tissue evidence="5">Muscle</tissue>
    </source>
</reference>
<dbReference type="CDD" id="cd00063">
    <property type="entry name" value="FN3"/>
    <property type="match status" value="1"/>
</dbReference>
<dbReference type="InterPro" id="IPR007110">
    <property type="entry name" value="Ig-like_dom"/>
</dbReference>
<dbReference type="InterPro" id="IPR036116">
    <property type="entry name" value="FN3_sf"/>
</dbReference>
<keyword evidence="2" id="KW-0393">Immunoglobulin domain</keyword>
<dbReference type="OrthoDB" id="504170at2759"/>
<evidence type="ECO:0008006" key="7">
    <source>
        <dbReference type="Google" id="ProtNLM"/>
    </source>
</evidence>
<dbReference type="InterPro" id="IPR013098">
    <property type="entry name" value="Ig_I-set"/>
</dbReference>
<dbReference type="PROSITE" id="PS50835">
    <property type="entry name" value="IG_LIKE"/>
    <property type="match status" value="1"/>
</dbReference>
<gene>
    <name evidence="5" type="ORF">F7725_017390</name>
</gene>
<evidence type="ECO:0000259" key="4">
    <source>
        <dbReference type="PROSITE" id="PS50853"/>
    </source>
</evidence>
<organism evidence="5 6">
    <name type="scientific">Dissostichus mawsoni</name>
    <name type="common">Antarctic cod</name>
    <dbReference type="NCBI Taxonomy" id="36200"/>
    <lineage>
        <taxon>Eukaryota</taxon>
        <taxon>Metazoa</taxon>
        <taxon>Chordata</taxon>
        <taxon>Craniata</taxon>
        <taxon>Vertebrata</taxon>
        <taxon>Euteleostomi</taxon>
        <taxon>Actinopterygii</taxon>
        <taxon>Neopterygii</taxon>
        <taxon>Teleostei</taxon>
        <taxon>Neoteleostei</taxon>
        <taxon>Acanthomorphata</taxon>
        <taxon>Eupercaria</taxon>
        <taxon>Perciformes</taxon>
        <taxon>Notothenioidei</taxon>
        <taxon>Nototheniidae</taxon>
        <taxon>Dissostichus</taxon>
    </lineage>
</organism>
<evidence type="ECO:0000313" key="6">
    <source>
        <dbReference type="Proteomes" id="UP000518266"/>
    </source>
</evidence>
<accession>A0A7J5Z7H1</accession>
<dbReference type="InterPro" id="IPR013783">
    <property type="entry name" value="Ig-like_fold"/>
</dbReference>
<keyword evidence="6" id="KW-1185">Reference proteome</keyword>
<dbReference type="PROSITE" id="PS50853">
    <property type="entry name" value="FN3"/>
    <property type="match status" value="1"/>
</dbReference>
<dbReference type="AlphaFoldDB" id="A0A7J5Z7H1"/>
<dbReference type="Proteomes" id="UP000518266">
    <property type="component" value="Unassembled WGS sequence"/>
</dbReference>
<name>A0A7J5Z7H1_DISMA</name>
<evidence type="ECO:0000313" key="5">
    <source>
        <dbReference type="EMBL" id="KAF3856667.1"/>
    </source>
</evidence>
<dbReference type="InterPro" id="IPR003961">
    <property type="entry name" value="FN3_dom"/>
</dbReference>
<dbReference type="EMBL" id="JAAKFY010000006">
    <property type="protein sequence ID" value="KAF3856667.1"/>
    <property type="molecule type" value="Genomic_DNA"/>
</dbReference>
<evidence type="ECO:0000256" key="1">
    <source>
        <dbReference type="ARBA" id="ARBA00022737"/>
    </source>
</evidence>
<dbReference type="InterPro" id="IPR003598">
    <property type="entry name" value="Ig_sub2"/>
</dbReference>
<evidence type="ECO:0000259" key="3">
    <source>
        <dbReference type="PROSITE" id="PS50835"/>
    </source>
</evidence>
<feature type="domain" description="Fibronectin type-III" evidence="4">
    <location>
        <begin position="101"/>
        <end position="195"/>
    </location>
</feature>
<dbReference type="SUPFAM" id="SSF49265">
    <property type="entry name" value="Fibronectin type III"/>
    <property type="match status" value="1"/>
</dbReference>
<dbReference type="SUPFAM" id="SSF48726">
    <property type="entry name" value="Immunoglobulin"/>
    <property type="match status" value="2"/>
</dbReference>
<sequence>MATYWVRVIATNYGGDGEPQGFDNYIIAMPPPGLSPARNYLAKRWFPVPKHVTITNSDKGSQLWIPTSDRPDSGIYTITVKNIVGQASFNVEIRVTDDPKPPGPVELDQNIPGTVTLSWTPSPDEKRDDRLHYMVAKKDSFKCSWRTVADNLFNNKCTVVNILSGREYHFRVFAKNDIGPSPPSESPVFGTIKEKGKFKVDMPERKSLDFQSPPSFIVPLKKRTTPQGYECYMSCAVKGDPAPRVTWYRNDMSLNTNTNYHITNVCGVCSLLILRVGPKDNGEYKVVIENKLGTAECSMMLNSEEELQLLDRS</sequence>
<dbReference type="SMART" id="SM00060">
    <property type="entry name" value="FN3"/>
    <property type="match status" value="1"/>
</dbReference>
<dbReference type="Pfam" id="PF00041">
    <property type="entry name" value="fn3"/>
    <property type="match status" value="1"/>
</dbReference>
<dbReference type="SMART" id="SM00408">
    <property type="entry name" value="IGc2"/>
    <property type="match status" value="1"/>
</dbReference>
<comment type="caution">
    <text evidence="5">The sequence shown here is derived from an EMBL/GenBank/DDBJ whole genome shotgun (WGS) entry which is preliminary data.</text>
</comment>
<dbReference type="Pfam" id="PF07679">
    <property type="entry name" value="I-set"/>
    <property type="match status" value="2"/>
</dbReference>
<keyword evidence="1" id="KW-0677">Repeat</keyword>
<protein>
    <recommendedName>
        <fullName evidence="7">Titin</fullName>
    </recommendedName>
</protein>
<dbReference type="PANTHER" id="PTHR13817">
    <property type="entry name" value="TITIN"/>
    <property type="match status" value="1"/>
</dbReference>
<dbReference type="FunFam" id="2.60.40.10:FF:000062">
    <property type="entry name" value="Myosin-binding protein C, slow type"/>
    <property type="match status" value="1"/>
</dbReference>
<dbReference type="Gene3D" id="2.60.40.10">
    <property type="entry name" value="Immunoglobulins"/>
    <property type="match status" value="3"/>
</dbReference>
<evidence type="ECO:0000256" key="2">
    <source>
        <dbReference type="ARBA" id="ARBA00023319"/>
    </source>
</evidence>
<feature type="domain" description="Ig-like" evidence="3">
    <location>
        <begin position="213"/>
        <end position="302"/>
    </location>
</feature>
<dbReference type="InterPro" id="IPR050964">
    <property type="entry name" value="Striated_Muscle_Regulatory"/>
</dbReference>
<proteinExistence type="predicted"/>